<dbReference type="STRING" id="1184609.KILIM_089_00080"/>
<gene>
    <name evidence="1" type="ORF">KILIM_089_00080</name>
</gene>
<dbReference type="EMBL" id="BAHD01000089">
    <property type="protein sequence ID" value="GAB97938.1"/>
    <property type="molecule type" value="Genomic_DNA"/>
</dbReference>
<dbReference type="eggNOG" id="COG5340">
    <property type="taxonomic scope" value="Bacteria"/>
</dbReference>
<reference evidence="1 2" key="1">
    <citation type="submission" date="2012-08" db="EMBL/GenBank/DDBJ databases">
        <title>Whole genome shotgun sequence of Kineosphaera limosa NBRC 100340.</title>
        <authorList>
            <person name="Yoshida I."/>
            <person name="Isaki S."/>
            <person name="Hosoyama A."/>
            <person name="Tsuchikane K."/>
            <person name="Katsumata H."/>
            <person name="Ando Y."/>
            <person name="Ohji S."/>
            <person name="Hamada M."/>
            <person name="Tamura T."/>
            <person name="Yamazoe A."/>
            <person name="Yamazaki S."/>
            <person name="Fujita N."/>
        </authorList>
    </citation>
    <scope>NUCLEOTIDE SEQUENCE [LARGE SCALE GENOMIC DNA]</scope>
    <source>
        <strain evidence="1 2">NBRC 100340</strain>
    </source>
</reference>
<organism evidence="1 2">
    <name type="scientific">Kineosphaera limosa NBRC 100340</name>
    <dbReference type="NCBI Taxonomy" id="1184609"/>
    <lineage>
        <taxon>Bacteria</taxon>
        <taxon>Bacillati</taxon>
        <taxon>Actinomycetota</taxon>
        <taxon>Actinomycetes</taxon>
        <taxon>Micrococcales</taxon>
        <taxon>Dermatophilaceae</taxon>
        <taxon>Kineosphaera</taxon>
    </lineage>
</organism>
<dbReference type="AlphaFoldDB" id="K6VP05"/>
<proteinExistence type="predicted"/>
<comment type="caution">
    <text evidence="1">The sequence shown here is derived from an EMBL/GenBank/DDBJ whole genome shotgun (WGS) entry which is preliminary data.</text>
</comment>
<protein>
    <recommendedName>
        <fullName evidence="3">DUF559 domain-containing protein</fullName>
    </recommendedName>
</protein>
<accession>K6VP05</accession>
<keyword evidence="2" id="KW-1185">Reference proteome</keyword>
<dbReference type="RefSeq" id="WP_006594470.1">
    <property type="nucleotide sequence ID" value="NZ_BAHD01000089.1"/>
</dbReference>
<evidence type="ECO:0000313" key="1">
    <source>
        <dbReference type="EMBL" id="GAB97938.1"/>
    </source>
</evidence>
<name>K6VP05_9MICO</name>
<evidence type="ECO:0000313" key="2">
    <source>
        <dbReference type="Proteomes" id="UP000008366"/>
    </source>
</evidence>
<evidence type="ECO:0008006" key="3">
    <source>
        <dbReference type="Google" id="ProtNLM"/>
    </source>
</evidence>
<dbReference type="Proteomes" id="UP000008366">
    <property type="component" value="Unassembled WGS sequence"/>
</dbReference>
<sequence>MGADTTQRQEATVLRMFAAQRLTQDLQQLAQAQAGLLARDQLLLGGLSRTATARLAADWETLSAGVYRVYPAVNEDARWQSRLWLGLLIAEPRGTSPATPGLPAIGGLAAAAQYGLVPRTELMRHPSDKLAITAAHDIDVYVGPRLVVRAAQAGYRFVRSRHPGRARFSEGDLTVTSIEDTALDVLELLEPSEVADWIDRACRYGMSTPERLLKMAMTRSRLANRDAMMAILQDQVEGVTSTLERVFRDEVERPHGLPEGRRQVRDGNRVLDVLHDCVVIELDGRAGHVGEGRWRDRRRDNSHTVRGRYSLRYGWQDCTYEPCLVAWEVGGLLVRTGWQGRPTPCPNCPPDLVAAQVIAGDWRAAVTAMDTAGLYRV</sequence>
<dbReference type="OrthoDB" id="5146042at2"/>